<gene>
    <name evidence="2" type="primary">ABSGL_08449.1 scaffold 10128</name>
</gene>
<dbReference type="InParanoid" id="A0A168PMU8"/>
<evidence type="ECO:0000256" key="1">
    <source>
        <dbReference type="SAM" id="SignalP"/>
    </source>
</evidence>
<evidence type="ECO:0008006" key="4">
    <source>
        <dbReference type="Google" id="ProtNLM"/>
    </source>
</evidence>
<dbReference type="OrthoDB" id="2240906at2759"/>
<sequence length="148" mass="16568">MFSKSIVAITLVVLALFQLVNASVFSQLQFIKIKSPKNNEVFEAGEKVKIEYIMQPLVYHSTSMGKALSLGIHFHSRSGNSKKQKLATVSKSCPVSAKQSKFVTHKTTWTIPKNTKPGSYAFDFDENVQFRSGRIQVKETIKVSVVEK</sequence>
<keyword evidence="1" id="KW-0732">Signal</keyword>
<keyword evidence="3" id="KW-1185">Reference proteome</keyword>
<accession>A0A168PMU8</accession>
<feature type="signal peptide" evidence="1">
    <location>
        <begin position="1"/>
        <end position="22"/>
    </location>
</feature>
<dbReference type="EMBL" id="LT553932">
    <property type="protein sequence ID" value="SAM02646.1"/>
    <property type="molecule type" value="Genomic_DNA"/>
</dbReference>
<evidence type="ECO:0000313" key="3">
    <source>
        <dbReference type="Proteomes" id="UP000078561"/>
    </source>
</evidence>
<protein>
    <recommendedName>
        <fullName evidence="4">Phosphatidylglycerol/phosphatidylinositol transfer protein</fullName>
    </recommendedName>
</protein>
<organism evidence="2">
    <name type="scientific">Absidia glauca</name>
    <name type="common">Pin mould</name>
    <dbReference type="NCBI Taxonomy" id="4829"/>
    <lineage>
        <taxon>Eukaryota</taxon>
        <taxon>Fungi</taxon>
        <taxon>Fungi incertae sedis</taxon>
        <taxon>Mucoromycota</taxon>
        <taxon>Mucoromycotina</taxon>
        <taxon>Mucoromycetes</taxon>
        <taxon>Mucorales</taxon>
        <taxon>Cunninghamellaceae</taxon>
        <taxon>Absidia</taxon>
    </lineage>
</organism>
<dbReference type="AlphaFoldDB" id="A0A168PMU8"/>
<dbReference type="Proteomes" id="UP000078561">
    <property type="component" value="Unassembled WGS sequence"/>
</dbReference>
<name>A0A168PMU8_ABSGL</name>
<dbReference type="OMA" id="FIQTACA"/>
<evidence type="ECO:0000313" key="2">
    <source>
        <dbReference type="EMBL" id="SAM02646.1"/>
    </source>
</evidence>
<feature type="chain" id="PRO_5007899706" description="Phosphatidylglycerol/phosphatidylinositol transfer protein" evidence="1">
    <location>
        <begin position="23"/>
        <end position="148"/>
    </location>
</feature>
<proteinExistence type="predicted"/>
<reference evidence="2" key="1">
    <citation type="submission" date="2016-04" db="EMBL/GenBank/DDBJ databases">
        <authorList>
            <person name="Evans L.H."/>
            <person name="Alamgir A."/>
            <person name="Owens N."/>
            <person name="Weber N.D."/>
            <person name="Virtaneva K."/>
            <person name="Barbian K."/>
            <person name="Babar A."/>
            <person name="Rosenke K."/>
        </authorList>
    </citation>
    <scope>NUCLEOTIDE SEQUENCE [LARGE SCALE GENOMIC DNA]</scope>
    <source>
        <strain evidence="2">CBS 101.48</strain>
    </source>
</reference>